<comment type="subunit">
    <text evidence="12">Binds DNA as homodimer. Interacts with protein E1; this interaction greatly increases E1 DNA-binding activity. Interacts with protein L1; this interaction enhances E2-dependent replication and transcription activation. Interacts with protein L2; this interaction inhibits E2 transcriptional activity but not DNA replication function E2. Interacts with protein E7; this interaction inhibits E7 oncogenic activity. Interacts with host TAF1; this interaction modulates E2-dependent transcriptional regulation. Interacts with host BRD4; this interaction mediates E2 transcriptional activation function. Additionally, the interaction with host BRD4 on mitotic chromosomes mediates tethering of the viral genome. Interacts with host TOPBP1; this interaction is required for optimal viral DNA replication.</text>
</comment>
<dbReference type="Pfam" id="PF00508">
    <property type="entry name" value="PPV_E2_N"/>
    <property type="match status" value="1"/>
</dbReference>
<evidence type="ECO:0000256" key="6">
    <source>
        <dbReference type="ARBA" id="ARBA00022562"/>
    </source>
</evidence>
<dbReference type="InterPro" id="IPR001866">
    <property type="entry name" value="PPV_E2_N"/>
</dbReference>
<keyword evidence="7 12" id="KW-0235">DNA replication</keyword>
<dbReference type="Gene3D" id="3.30.70.330">
    <property type="match status" value="1"/>
</dbReference>
<dbReference type="GO" id="GO:0006260">
    <property type="term" value="P:DNA replication"/>
    <property type="evidence" value="ECO:0007669"/>
    <property type="project" value="UniProtKB-KW"/>
</dbReference>
<evidence type="ECO:0000256" key="5">
    <source>
        <dbReference type="ARBA" id="ARBA00022553"/>
    </source>
</evidence>
<comment type="similarity">
    <text evidence="2">Belongs to the papillomaviridae E8^E2C protein family.</text>
</comment>
<dbReference type="SUPFAM" id="SSF51332">
    <property type="entry name" value="E2 regulatory, transactivation domain"/>
    <property type="match status" value="1"/>
</dbReference>
<proteinExistence type="inferred from homology"/>
<feature type="domain" description="Papillomavirus E2 C-terminal" evidence="15">
    <location>
        <begin position="317"/>
        <end position="394"/>
    </location>
</feature>
<keyword evidence="6 12" id="KW-1048">Host nucleus</keyword>
<evidence type="ECO:0000256" key="10">
    <source>
        <dbReference type="ARBA" id="ARBA00023159"/>
    </source>
</evidence>
<evidence type="ECO:0000256" key="11">
    <source>
        <dbReference type="ARBA" id="ARBA00023163"/>
    </source>
</evidence>
<feature type="region of interest" description="Disordered" evidence="13">
    <location>
        <begin position="203"/>
        <end position="299"/>
    </location>
</feature>
<comment type="function">
    <text evidence="12">Plays a role in the initiation of viral DNA replication. A dimer of E2 interacts with a dimer of E1 in order to improve specificity of E1 DNA binding activity. Once the complex recognizes and binds DNA at specific sites, the E2 dimer is removed from DNA. E2 also regulates viral transcription through binding to the E2RE response element (5'-ACCNNNNNNGGT-3') present in multiple copies in the regulatory regions of the viral genome. Activates or represses transcription depending on E2RE's position with regards to proximal promoter elements including the TATA-box. Repression occurs by sterically hindering the assembly of the transcription initiation complex.</text>
</comment>
<accession>A0A451G3P2</accession>
<evidence type="ECO:0000256" key="9">
    <source>
        <dbReference type="ARBA" id="ARBA00023125"/>
    </source>
</evidence>
<protein>
    <recommendedName>
        <fullName evidence="12">Regulatory protein E2</fullName>
    </recommendedName>
</protein>
<keyword evidence="11 12" id="KW-0804">Transcription</keyword>
<dbReference type="Gene3D" id="1.10.287.30">
    <property type="entry name" value="E2 (early) protein, N terminal domain, subdomain 1"/>
    <property type="match status" value="1"/>
</dbReference>
<keyword evidence="4 12" id="KW-0244">Early protein</keyword>
<dbReference type="InterPro" id="IPR042504">
    <property type="entry name" value="Regulatory_protein_E2_N_2"/>
</dbReference>
<dbReference type="InterPro" id="IPR012677">
    <property type="entry name" value="Nucleotide-bd_a/b_plait_sf"/>
</dbReference>
<dbReference type="InterPro" id="IPR000427">
    <property type="entry name" value="Papillomavirus_E2_C"/>
</dbReference>
<comment type="subcellular location">
    <subcellularLocation>
        <location evidence="1 12">Host nucleus</location>
    </subcellularLocation>
</comment>
<feature type="region of interest" description="DNA-binding domain" evidence="12">
    <location>
        <begin position="315"/>
        <end position="398"/>
    </location>
</feature>
<gene>
    <name evidence="12" type="primary">E2</name>
</gene>
<dbReference type="Pfam" id="PF00511">
    <property type="entry name" value="PPV_E2_C"/>
    <property type="match status" value="1"/>
</dbReference>
<comment type="similarity">
    <text evidence="12">Belongs to the papillomaviridae E2 protein family.</text>
</comment>
<evidence type="ECO:0000256" key="12">
    <source>
        <dbReference type="HAMAP-Rule" id="MF_04001"/>
    </source>
</evidence>
<dbReference type="GO" id="GO:0006351">
    <property type="term" value="P:DNA-templated transcription"/>
    <property type="evidence" value="ECO:0007669"/>
    <property type="project" value="UniProtKB-UniRule"/>
</dbReference>
<sequence>METRETLTARFDALQDQIMNLYEQGPTDLQSQITHWELERKSNVILYYARQEGYLSLGLQPTPALQVSEYRAKEAIHMTILLKSLAKSDFAKERWTLTDTSSQLLLTEPKNCFKKGPFQVEVLFDNDEQNTFPYPNWDHIYYQDADDKWHKTAGKVDYNGLYFEEPNGDRTYFKLFEKDAATYGRSGQWTVRYKKTIISAPVTSSSRTSFEPEAGGSSIDSEALEETDRAHRRSQSNTTKSPQLSPTTTTVSPRRRRRRSRERESSPRKRRRTEQSTSTTTIGAAPDADQVGRTHRSVDRHNLSRLARLQAEARDPPLIIVQGGSNALKCWRRRVSLKFGHLYLDSTTVFTWVRNNETRKQSSRILVAFDDSEQRATFLSTVTLPKSCSVSFGNLNRL</sequence>
<dbReference type="InterPro" id="IPR042503">
    <property type="entry name" value="Regulatory_protein_E2_N_1"/>
</dbReference>
<dbReference type="HAMAP" id="MF_04001">
    <property type="entry name" value="PPV_E2"/>
    <property type="match status" value="1"/>
</dbReference>
<reference evidence="16" key="1">
    <citation type="journal article" date="2018" name="Nat. Med.">
        <title>Expanded skin virome in DOCK8-deficient patients.</title>
        <authorList>
            <consortium name="NISC Comparative Sequencing Program"/>
            <person name="Tirosh O."/>
            <person name="Conlan S."/>
            <person name="Deming C."/>
            <person name="Lee-Lin S.Q."/>
            <person name="Huang X."/>
            <person name="Su H.C."/>
            <person name="Freeman A.F."/>
            <person name="Segre J.A."/>
            <person name="Kong H.H."/>
        </authorList>
    </citation>
    <scope>NUCLEOTIDE SEQUENCE</scope>
    <source>
        <strain evidence="16">HPV-mSK_247</strain>
    </source>
</reference>
<name>A0A451G3P2_9PAPI</name>
<feature type="compositionally biased region" description="Polar residues" evidence="13">
    <location>
        <begin position="235"/>
        <end position="244"/>
    </location>
</feature>
<dbReference type="GO" id="GO:0003677">
    <property type="term" value="F:DNA binding"/>
    <property type="evidence" value="ECO:0007669"/>
    <property type="project" value="UniProtKB-UniRule"/>
</dbReference>
<keyword evidence="5 12" id="KW-0597">Phosphoprotein</keyword>
<evidence type="ECO:0000259" key="15">
    <source>
        <dbReference type="Pfam" id="PF00511"/>
    </source>
</evidence>
<dbReference type="GO" id="GO:0039693">
    <property type="term" value="P:viral DNA genome replication"/>
    <property type="evidence" value="ECO:0007669"/>
    <property type="project" value="UniProtKB-UniRule"/>
</dbReference>
<dbReference type="GO" id="GO:0006275">
    <property type="term" value="P:regulation of DNA replication"/>
    <property type="evidence" value="ECO:0007669"/>
    <property type="project" value="UniProtKB-UniRule"/>
</dbReference>
<feature type="domain" description="Papillomavirus E2 N-terminal" evidence="14">
    <location>
        <begin position="5"/>
        <end position="202"/>
    </location>
</feature>
<keyword evidence="3 12" id="KW-0678">Repressor</keyword>
<evidence type="ECO:0000256" key="8">
    <source>
        <dbReference type="ARBA" id="ARBA00023015"/>
    </source>
</evidence>
<evidence type="ECO:0000256" key="13">
    <source>
        <dbReference type="SAM" id="MobiDB-lite"/>
    </source>
</evidence>
<comment type="caution">
    <text evidence="12">Lacks conserved residue(s) required for the propagation of feature annotation.</text>
</comment>
<dbReference type="GO" id="GO:0000166">
    <property type="term" value="F:nucleotide binding"/>
    <property type="evidence" value="ECO:0007669"/>
    <property type="project" value="UniProtKB-UniRule"/>
</dbReference>
<dbReference type="InterPro" id="IPR036050">
    <property type="entry name" value="Regulatory_protein_E2_N"/>
</dbReference>
<keyword evidence="10 12" id="KW-0010">Activator</keyword>
<organism evidence="16">
    <name type="scientific">Human papillomavirus</name>
    <dbReference type="NCBI Taxonomy" id="10566"/>
    <lineage>
        <taxon>Viruses</taxon>
        <taxon>Monodnaviria</taxon>
        <taxon>Shotokuvirae</taxon>
        <taxon>Cossaviricota</taxon>
        <taxon>Papovaviricetes</taxon>
        <taxon>Zurhausenvirales</taxon>
        <taxon>Papillomaviridae</taxon>
    </lineage>
</organism>
<keyword evidence="8 12" id="KW-0805">Transcription regulation</keyword>
<feature type="compositionally biased region" description="Basic and acidic residues" evidence="13">
    <location>
        <begin position="290"/>
        <end position="299"/>
    </location>
</feature>
<comment type="PTM">
    <text evidence="12">Phosphorylated.</text>
</comment>
<dbReference type="GO" id="GO:0042025">
    <property type="term" value="C:host cell nucleus"/>
    <property type="evidence" value="ECO:0007669"/>
    <property type="project" value="UniProtKB-SubCell"/>
</dbReference>
<dbReference type="InterPro" id="IPR033668">
    <property type="entry name" value="Reg_prot_E2"/>
</dbReference>
<evidence type="ECO:0000259" key="14">
    <source>
        <dbReference type="Pfam" id="PF00508"/>
    </source>
</evidence>
<dbReference type="GO" id="GO:0003700">
    <property type="term" value="F:DNA-binding transcription factor activity"/>
    <property type="evidence" value="ECO:0007669"/>
    <property type="project" value="UniProtKB-UniRule"/>
</dbReference>
<evidence type="ECO:0000256" key="2">
    <source>
        <dbReference type="ARBA" id="ARBA00007794"/>
    </source>
</evidence>
<evidence type="ECO:0000313" key="16">
    <source>
        <dbReference type="EMBL" id="QAB14039.1"/>
    </source>
</evidence>
<dbReference type="InterPro" id="IPR035975">
    <property type="entry name" value="E2/EBNA1_C_sf"/>
</dbReference>
<evidence type="ECO:0000256" key="4">
    <source>
        <dbReference type="ARBA" id="ARBA00022518"/>
    </source>
</evidence>
<evidence type="ECO:0000256" key="1">
    <source>
        <dbReference type="ARBA" id="ARBA00004147"/>
    </source>
</evidence>
<dbReference type="SUPFAM" id="SSF54957">
    <property type="entry name" value="Viral DNA-binding domain"/>
    <property type="match status" value="1"/>
</dbReference>
<dbReference type="Gene3D" id="2.170.200.10">
    <property type="entry name" value="Papillomavirus E2 early protein domain"/>
    <property type="match status" value="1"/>
</dbReference>
<keyword evidence="9 12" id="KW-0238">DNA-binding</keyword>
<evidence type="ECO:0000256" key="7">
    <source>
        <dbReference type="ARBA" id="ARBA00022705"/>
    </source>
</evidence>
<dbReference type="EMBL" id="MH777386">
    <property type="protein sequence ID" value="QAB14039.1"/>
    <property type="molecule type" value="Genomic_DNA"/>
</dbReference>
<evidence type="ECO:0000256" key="3">
    <source>
        <dbReference type="ARBA" id="ARBA00022491"/>
    </source>
</evidence>